<evidence type="ECO:0000313" key="2">
    <source>
        <dbReference type="EMBL" id="OBS18642.1"/>
    </source>
</evidence>
<dbReference type="EMBL" id="LYXU01000004">
    <property type="protein sequence ID" value="OBS18642.1"/>
    <property type="molecule type" value="Genomic_DNA"/>
</dbReference>
<organism evidence="2 3">
    <name type="scientific">Fusarium poae</name>
    <dbReference type="NCBI Taxonomy" id="36050"/>
    <lineage>
        <taxon>Eukaryota</taxon>
        <taxon>Fungi</taxon>
        <taxon>Dikarya</taxon>
        <taxon>Ascomycota</taxon>
        <taxon>Pezizomycotina</taxon>
        <taxon>Sordariomycetes</taxon>
        <taxon>Hypocreomycetidae</taxon>
        <taxon>Hypocreales</taxon>
        <taxon>Nectriaceae</taxon>
        <taxon>Fusarium</taxon>
    </lineage>
</organism>
<dbReference type="PANTHER" id="PTHR28173">
    <property type="entry name" value="RIBONUCLEASES P/MRP PROTEIN SUBUNIT POP8"/>
    <property type="match status" value="1"/>
</dbReference>
<dbReference type="OMA" id="QVKSYCT"/>
<evidence type="ECO:0000313" key="3">
    <source>
        <dbReference type="Proteomes" id="UP000091967"/>
    </source>
</evidence>
<dbReference type="AlphaFoldDB" id="A0A1B8ADU6"/>
<sequence length="146" mass="15963">MTQNPSQSSQKNIFQEKGLEKSHDILTCTIKEPPFSYAHLELVTDAPINSSSVTLDDLSLKSHCTAALRQFLGITGAAISIDILKVENNHAWVRIPRPDLGSFAAAITAWRGTSDNGEQISLQLRQCSDWLGAMVGADGQNRLWNA</sequence>
<evidence type="ECO:0000259" key="1">
    <source>
        <dbReference type="Pfam" id="PF20976"/>
    </source>
</evidence>
<name>A0A1B8ADU6_FUSPO</name>
<dbReference type="PANTHER" id="PTHR28173:SF1">
    <property type="entry name" value="RIBONUCLEASES P_MRP PROTEIN SUBUNIT POP8"/>
    <property type="match status" value="1"/>
</dbReference>
<comment type="caution">
    <text evidence="2">The sequence shown here is derived from an EMBL/GenBank/DDBJ whole genome shotgun (WGS) entry which is preliminary data.</text>
</comment>
<proteinExistence type="predicted"/>
<protein>
    <recommendedName>
        <fullName evidence="1">Ribonucleases P/MRP subunit Pop8-like domain-containing protein</fullName>
    </recommendedName>
</protein>
<dbReference type="InterPro" id="IPR049128">
    <property type="entry name" value="Pop8-like_dom"/>
</dbReference>
<dbReference type="GO" id="GO:0004526">
    <property type="term" value="F:ribonuclease P activity"/>
    <property type="evidence" value="ECO:0007669"/>
    <property type="project" value="TreeGrafter"/>
</dbReference>
<dbReference type="GO" id="GO:0034965">
    <property type="term" value="P:intronic box C/D snoRNA processing"/>
    <property type="evidence" value="ECO:0007669"/>
    <property type="project" value="TreeGrafter"/>
</dbReference>
<dbReference type="OrthoDB" id="5530243at2759"/>
<gene>
    <name evidence="2" type="ORF">FPOA_10369</name>
</gene>
<dbReference type="GO" id="GO:0000172">
    <property type="term" value="C:ribonuclease MRP complex"/>
    <property type="evidence" value="ECO:0007669"/>
    <property type="project" value="InterPro"/>
</dbReference>
<dbReference type="Pfam" id="PF20976">
    <property type="entry name" value="Pop8"/>
    <property type="match status" value="1"/>
</dbReference>
<keyword evidence="3" id="KW-1185">Reference proteome</keyword>
<accession>A0A1B8ADU6</accession>
<dbReference type="GO" id="GO:0008033">
    <property type="term" value="P:tRNA processing"/>
    <property type="evidence" value="ECO:0007669"/>
    <property type="project" value="InterPro"/>
</dbReference>
<dbReference type="InterPro" id="IPR020347">
    <property type="entry name" value="Pop8"/>
</dbReference>
<dbReference type="GO" id="GO:0000171">
    <property type="term" value="F:ribonuclease MRP activity"/>
    <property type="evidence" value="ECO:0007669"/>
    <property type="project" value="TreeGrafter"/>
</dbReference>
<dbReference type="STRING" id="36050.A0A1B8ADU6"/>
<reference evidence="2 3" key="1">
    <citation type="submission" date="2016-06" db="EMBL/GenBank/DDBJ databases">
        <title>Living apart together: crosstalk between the core and supernumerary genomes in a fungal plant pathogen.</title>
        <authorList>
            <person name="Vanheule A."/>
            <person name="Audenaert K."/>
            <person name="Warris S."/>
            <person name="Van De Geest H."/>
            <person name="Schijlen E."/>
            <person name="Hofte M."/>
            <person name="De Saeger S."/>
            <person name="Haesaert G."/>
            <person name="Waalwijk C."/>
            <person name="Van Der Lee T."/>
        </authorList>
    </citation>
    <scope>NUCLEOTIDE SEQUENCE [LARGE SCALE GENOMIC DNA]</scope>
    <source>
        <strain evidence="2 3">2516</strain>
    </source>
</reference>
<dbReference type="GO" id="GO:0005655">
    <property type="term" value="C:nucleolar ribonuclease P complex"/>
    <property type="evidence" value="ECO:0007669"/>
    <property type="project" value="InterPro"/>
</dbReference>
<feature type="domain" description="Ribonucleases P/MRP subunit Pop8-like" evidence="1">
    <location>
        <begin position="34"/>
        <end position="110"/>
    </location>
</feature>
<dbReference type="GO" id="GO:0000294">
    <property type="term" value="P:nuclear-transcribed mRNA catabolic process, RNase MRP-dependent"/>
    <property type="evidence" value="ECO:0007669"/>
    <property type="project" value="TreeGrafter"/>
</dbReference>
<dbReference type="Proteomes" id="UP000091967">
    <property type="component" value="Unassembled WGS sequence"/>
</dbReference>